<dbReference type="Proteomes" id="UP000469385">
    <property type="component" value="Unassembled WGS sequence"/>
</dbReference>
<reference evidence="1 2" key="1">
    <citation type="submission" date="2019-12" db="EMBL/GenBank/DDBJ databases">
        <authorList>
            <person name="Huq M.A."/>
        </authorList>
    </citation>
    <scope>NUCLEOTIDE SEQUENCE [LARGE SCALE GENOMIC DNA]</scope>
    <source>
        <strain evidence="1 2">MAH-25</strain>
    </source>
</reference>
<accession>A0A6N8J1G8</accession>
<evidence type="ECO:0000313" key="1">
    <source>
        <dbReference type="EMBL" id="MVQ32685.1"/>
    </source>
</evidence>
<name>A0A6N8J1G8_9BURK</name>
<protein>
    <submittedName>
        <fullName evidence="1">Uncharacterized protein</fullName>
    </submittedName>
</protein>
<proteinExistence type="predicted"/>
<keyword evidence="2" id="KW-1185">Reference proteome</keyword>
<comment type="caution">
    <text evidence="1">The sequence shown here is derived from an EMBL/GenBank/DDBJ whole genome shotgun (WGS) entry which is preliminary data.</text>
</comment>
<organism evidence="1 2">
    <name type="scientific">Ramlibacter pinisoli</name>
    <dbReference type="NCBI Taxonomy" id="2682844"/>
    <lineage>
        <taxon>Bacteria</taxon>
        <taxon>Pseudomonadati</taxon>
        <taxon>Pseudomonadota</taxon>
        <taxon>Betaproteobacteria</taxon>
        <taxon>Burkholderiales</taxon>
        <taxon>Comamonadaceae</taxon>
        <taxon>Ramlibacter</taxon>
    </lineage>
</organism>
<dbReference type="AlphaFoldDB" id="A0A6N8J1G8"/>
<gene>
    <name evidence="1" type="ORF">GON04_24730</name>
</gene>
<dbReference type="RefSeq" id="WP_157400617.1">
    <property type="nucleotide sequence ID" value="NZ_WSEL01000009.1"/>
</dbReference>
<evidence type="ECO:0000313" key="2">
    <source>
        <dbReference type="Proteomes" id="UP000469385"/>
    </source>
</evidence>
<sequence>MAASTNTFSDALADAKPQALNRYDNPAPLFPGEHWVDLAGGIAAWLLTRKHPSLAVRTLGTFLGATLVARAAHGRRRMSSILRWTPIGGGIQRH</sequence>
<dbReference type="EMBL" id="WSEL01000009">
    <property type="protein sequence ID" value="MVQ32685.1"/>
    <property type="molecule type" value="Genomic_DNA"/>
</dbReference>